<proteinExistence type="predicted"/>
<dbReference type="NCBIfam" id="TIGR01554">
    <property type="entry name" value="major_cap_HK97"/>
    <property type="match status" value="1"/>
</dbReference>
<evidence type="ECO:0000256" key="1">
    <source>
        <dbReference type="ARBA" id="ARBA00004328"/>
    </source>
</evidence>
<sequence length="407" mass="45709">MNERELRQAIKEKQVEFEKAKQDNKNIEELRSIANEVTELREKLELELEMRANALPEVAEAVETPQEERNNDVDLEAEYTKVFTKVLRNNVTNEDMKVLEDLEKRAQDVPTATPYLQSKQDANGGFIVPKDVSTQINEYKRTEQFDLSTLIDVVQTSFTSGSRVFEKLAAQTAFANIDEWDKIGDIAAPEFEQKTYSMKSYAGILPIPRQLLQDTNAALMAHLAKFIARKSVFTRNVKILEVLGTLVKRAKAVAVTDDLKDILNVELDGVFANNATIITNQDGYNWLDKCKDENGNYLMQRDVVNGTGYTIFGHRVVVVPNSTLASNAKKAPLYIGDLKEAVKLFDRGVYEITGTDIGGQSFQRNSYDIRIIDRFEVQKWDEAAVIATEIDTTKAPGLPSTTVKAAG</sequence>
<dbReference type="InterPro" id="IPR054612">
    <property type="entry name" value="Phage_capsid-like_C"/>
</dbReference>
<keyword evidence="3" id="KW-0175">Coiled coil</keyword>
<reference evidence="5" key="1">
    <citation type="journal article" date="2021" name="Proc. Natl. Acad. Sci. U.S.A.">
        <title>A Catalog of Tens of Thousands of Viruses from Human Metagenomes Reveals Hidden Associations with Chronic Diseases.</title>
        <authorList>
            <person name="Tisza M.J."/>
            <person name="Buck C.B."/>
        </authorList>
    </citation>
    <scope>NUCLEOTIDE SEQUENCE</scope>
    <source>
        <strain evidence="5">CtpoI7</strain>
    </source>
</reference>
<dbReference type="Gene3D" id="3.30.2400.10">
    <property type="entry name" value="Major capsid protein gp5"/>
    <property type="match status" value="1"/>
</dbReference>
<feature type="domain" description="Phage capsid-like C-terminal" evidence="4">
    <location>
        <begin position="124"/>
        <end position="387"/>
    </location>
</feature>
<dbReference type="GO" id="GO:0044423">
    <property type="term" value="C:virion component"/>
    <property type="evidence" value="ECO:0007669"/>
    <property type="project" value="UniProtKB-KW"/>
</dbReference>
<dbReference type="Pfam" id="PF05065">
    <property type="entry name" value="Phage_capsid"/>
    <property type="match status" value="1"/>
</dbReference>
<accession>A0A8S5PBC4</accession>
<dbReference type="InterPro" id="IPR024455">
    <property type="entry name" value="Phage_capsid"/>
</dbReference>
<comment type="subcellular location">
    <subcellularLocation>
        <location evidence="1">Virion</location>
    </subcellularLocation>
</comment>
<evidence type="ECO:0000256" key="2">
    <source>
        <dbReference type="ARBA" id="ARBA00022844"/>
    </source>
</evidence>
<keyword evidence="2" id="KW-0946">Virion</keyword>
<dbReference type="Gene3D" id="3.30.2320.10">
    <property type="entry name" value="hypothetical protein PF0899 domain"/>
    <property type="match status" value="1"/>
</dbReference>
<name>A0A8S5PBC4_9CAUD</name>
<evidence type="ECO:0000256" key="3">
    <source>
        <dbReference type="SAM" id="Coils"/>
    </source>
</evidence>
<organism evidence="5">
    <name type="scientific">Siphoviridae sp. ctpoI7</name>
    <dbReference type="NCBI Taxonomy" id="2825678"/>
    <lineage>
        <taxon>Viruses</taxon>
        <taxon>Duplodnaviria</taxon>
        <taxon>Heunggongvirae</taxon>
        <taxon>Uroviricota</taxon>
        <taxon>Caudoviricetes</taxon>
    </lineage>
</organism>
<protein>
    <submittedName>
        <fullName evidence="5">Major capsid protein</fullName>
    </submittedName>
</protein>
<dbReference type="EMBL" id="BK015368">
    <property type="protein sequence ID" value="DAE03516.1"/>
    <property type="molecule type" value="Genomic_DNA"/>
</dbReference>
<dbReference type="SUPFAM" id="SSF56563">
    <property type="entry name" value="Major capsid protein gp5"/>
    <property type="match status" value="1"/>
</dbReference>
<feature type="coiled-coil region" evidence="3">
    <location>
        <begin position="3"/>
        <end position="50"/>
    </location>
</feature>
<evidence type="ECO:0000259" key="4">
    <source>
        <dbReference type="Pfam" id="PF05065"/>
    </source>
</evidence>
<evidence type="ECO:0000313" key="5">
    <source>
        <dbReference type="EMBL" id="DAE03516.1"/>
    </source>
</evidence>